<sequence length="257" mass="28473">MECISEDASLSDLVAELQFLRARATYIEQEIARRTAMQEISSHNSPVTQKSPAQEIYSKNPSLDPSPITQEIYSHGTFISQRTNEPGMFLHGLPVNQSSNDNQLLCSDSSIQACPRYTSNQFTNENTAMTTTGTNEPHPFLGATPKTATLYTGEGTPASVTDILKGFLTKGNEQSVQYNNIEPSQHDIHNTQEPNRSWNYLHTVSREQLSSPTTENFDFENAHKPAKSKCSKKDPTGNFKKPSKTMKWVGASNAAIN</sequence>
<dbReference type="Proteomes" id="UP001497623">
    <property type="component" value="Unassembled WGS sequence"/>
</dbReference>
<gene>
    <name evidence="2" type="ORF">MNOR_LOCUS2819</name>
</gene>
<evidence type="ECO:0000256" key="1">
    <source>
        <dbReference type="SAM" id="MobiDB-lite"/>
    </source>
</evidence>
<dbReference type="AlphaFoldDB" id="A0AAV2PQM5"/>
<organism evidence="2 3">
    <name type="scientific">Meganyctiphanes norvegica</name>
    <name type="common">Northern krill</name>
    <name type="synonym">Thysanopoda norvegica</name>
    <dbReference type="NCBI Taxonomy" id="48144"/>
    <lineage>
        <taxon>Eukaryota</taxon>
        <taxon>Metazoa</taxon>
        <taxon>Ecdysozoa</taxon>
        <taxon>Arthropoda</taxon>
        <taxon>Crustacea</taxon>
        <taxon>Multicrustacea</taxon>
        <taxon>Malacostraca</taxon>
        <taxon>Eumalacostraca</taxon>
        <taxon>Eucarida</taxon>
        <taxon>Euphausiacea</taxon>
        <taxon>Euphausiidae</taxon>
        <taxon>Meganyctiphanes</taxon>
    </lineage>
</organism>
<evidence type="ECO:0000313" key="2">
    <source>
        <dbReference type="EMBL" id="CAL4062762.1"/>
    </source>
</evidence>
<keyword evidence="3" id="KW-1185">Reference proteome</keyword>
<evidence type="ECO:0000313" key="3">
    <source>
        <dbReference type="Proteomes" id="UP001497623"/>
    </source>
</evidence>
<reference evidence="2 3" key="1">
    <citation type="submission" date="2024-05" db="EMBL/GenBank/DDBJ databases">
        <authorList>
            <person name="Wallberg A."/>
        </authorList>
    </citation>
    <scope>NUCLEOTIDE SEQUENCE [LARGE SCALE GENOMIC DNA]</scope>
</reference>
<name>A0AAV2PQM5_MEGNR</name>
<comment type="caution">
    <text evidence="2">The sequence shown here is derived from an EMBL/GenBank/DDBJ whole genome shotgun (WGS) entry which is preliminary data.</text>
</comment>
<protein>
    <submittedName>
        <fullName evidence="2">Uncharacterized protein</fullName>
    </submittedName>
</protein>
<dbReference type="EMBL" id="CAXKWB010000902">
    <property type="protein sequence ID" value="CAL4062762.1"/>
    <property type="molecule type" value="Genomic_DNA"/>
</dbReference>
<feature type="region of interest" description="Disordered" evidence="1">
    <location>
        <begin position="38"/>
        <end position="66"/>
    </location>
</feature>
<feature type="region of interest" description="Disordered" evidence="1">
    <location>
        <begin position="211"/>
        <end position="257"/>
    </location>
</feature>
<accession>A0AAV2PQM5</accession>
<proteinExistence type="predicted"/>
<feature type="non-terminal residue" evidence="2">
    <location>
        <position position="257"/>
    </location>
</feature>